<sequence>MSATPTLSVVACGNGDDGYSKLRDLTDENIVLFFDEVGKDFSYKGDFIFLNDGNIINDNNYDFGQPLSNLFLEIINEKMSQKFKMKEKNYIARVFLKEKIRVTPQEEIKYTGSISFLNLKTGKKTDVEGLNCTFEQTNNIGKKDINEKVLSDYLNYNYNYASDNEESLTWARFDKNHIKPSIIKEGTREEKIAQVQKEIGENLYYNPIYSEYEFDVKVDDVQRYETRFNSEEYEFAKVKASFDFKSSGVSKNIDSSFVLATAELYL</sequence>
<dbReference type="AlphaFoldDB" id="A0A345Z509"/>
<name>A0A345Z509_9MOLU</name>
<dbReference type="KEGG" id="salx:SALLE_v1c10180"/>
<dbReference type="OrthoDB" id="390571at2"/>
<dbReference type="RefSeq" id="WP_115558580.1">
    <property type="nucleotide sequence ID" value="NZ_CP031376.1"/>
</dbReference>
<accession>A0A345Z509</accession>
<dbReference type="Proteomes" id="UP000254792">
    <property type="component" value="Chromosome"/>
</dbReference>
<keyword evidence="2" id="KW-1185">Reference proteome</keyword>
<organism evidence="1 2">
    <name type="scientific">Spiroplasma alleghenense</name>
    <dbReference type="NCBI Taxonomy" id="216931"/>
    <lineage>
        <taxon>Bacteria</taxon>
        <taxon>Bacillati</taxon>
        <taxon>Mycoplasmatota</taxon>
        <taxon>Mollicutes</taxon>
        <taxon>Entomoplasmatales</taxon>
        <taxon>Spiroplasmataceae</taxon>
        <taxon>Spiroplasma</taxon>
    </lineage>
</organism>
<proteinExistence type="predicted"/>
<evidence type="ECO:0000313" key="1">
    <source>
        <dbReference type="EMBL" id="AXK51688.1"/>
    </source>
</evidence>
<evidence type="ECO:0000313" key="2">
    <source>
        <dbReference type="Proteomes" id="UP000254792"/>
    </source>
</evidence>
<gene>
    <name evidence="1" type="ORF">SALLE_v1c10180</name>
</gene>
<reference evidence="1 2" key="1">
    <citation type="submission" date="2018-07" db="EMBL/GenBank/DDBJ databases">
        <title>Complete genome sequence of Spiroplasma alleghenense PLHS-1 (ATCC 51752).</title>
        <authorList>
            <person name="Chou L."/>
            <person name="Lee T.-Y."/>
            <person name="Tsai Y.-M."/>
            <person name="Kuo C.-H."/>
        </authorList>
    </citation>
    <scope>NUCLEOTIDE SEQUENCE [LARGE SCALE GENOMIC DNA]</scope>
    <source>
        <strain evidence="1 2">PLHS-1</strain>
    </source>
</reference>
<protein>
    <submittedName>
        <fullName evidence="1">Uncharacterized protein</fullName>
    </submittedName>
</protein>
<dbReference type="EMBL" id="CP031376">
    <property type="protein sequence ID" value="AXK51688.1"/>
    <property type="molecule type" value="Genomic_DNA"/>
</dbReference>